<gene>
    <name evidence="1" type="ORF">BBD42_19420</name>
</gene>
<sequence length="215" mass="24382">MKIWDMPKLPAPEQLEKQMRILAALDLMMCEEEWLRVHRYDSAWSDDETMGSLNNGSGDVVFVVFAPEGAIIKGFDHESPYSPHAQEEYGTWPGIYDEVPEALLHRIQDVAFTHEDVTFCIWWENGNSAWHSSEYEQPDGWEDGANFLLGYLCDSPEGYQEWAQGYFEEELDLAAVSAVFEGAEITKELIASLNPERDAEEALEELEALGLLALS</sequence>
<reference evidence="1" key="1">
    <citation type="submission" date="2016-08" db="EMBL/GenBank/DDBJ databases">
        <title>Complete Genome Seqeunce of Paenibacillus sp. BIHB 4019 from tea rhizoplane.</title>
        <authorList>
            <person name="Thakur R."/>
            <person name="Swarnkar M.K."/>
            <person name="Gulati A."/>
        </authorList>
    </citation>
    <scope>NUCLEOTIDE SEQUENCE [LARGE SCALE GENOMIC DNA]</scope>
    <source>
        <strain evidence="1">BIHB4019</strain>
    </source>
</reference>
<dbReference type="AlphaFoldDB" id="A0A1B2DL06"/>
<dbReference type="EMBL" id="CP016808">
    <property type="protein sequence ID" value="ANY68400.1"/>
    <property type="molecule type" value="Genomic_DNA"/>
</dbReference>
<protein>
    <submittedName>
        <fullName evidence="1">Uncharacterized protein</fullName>
    </submittedName>
</protein>
<evidence type="ECO:0000313" key="1">
    <source>
        <dbReference type="EMBL" id="ANY68400.1"/>
    </source>
</evidence>
<proteinExistence type="predicted"/>
<dbReference type="RefSeq" id="WP_099519541.1">
    <property type="nucleotide sequence ID" value="NZ_CP016808.1"/>
</dbReference>
<accession>A0A1B2DL06</accession>
<name>A0A1B2DL06_9BACL</name>
<organism evidence="1">
    <name type="scientific">Paenibacillus sp. BIHB 4019</name>
    <dbReference type="NCBI Taxonomy" id="1870819"/>
    <lineage>
        <taxon>Bacteria</taxon>
        <taxon>Bacillati</taxon>
        <taxon>Bacillota</taxon>
        <taxon>Bacilli</taxon>
        <taxon>Bacillales</taxon>
        <taxon>Paenibacillaceae</taxon>
        <taxon>Paenibacillus</taxon>
    </lineage>
</organism>